<name>A0A7G9G9R2_9FIRM</name>
<evidence type="ECO:0000256" key="4">
    <source>
        <dbReference type="ARBA" id="ARBA00022989"/>
    </source>
</evidence>
<dbReference type="Proteomes" id="UP000515860">
    <property type="component" value="Chromosome"/>
</dbReference>
<sequence length="300" mass="31704">MVGIILLSIVFTICSPYFFTWDNWKNILLQTSTVAIVAMGQALCLLTGNFDLSLGRIVALVSCVGAILMKSVGLNPLLAVILMLLLGLGLGVWNGIMTAYVGLPAFIATLGTQYICYGVAKLITNATPIPKMPEEIGWLGRGYIGPVPICVILMVVLYIVAQFIMDRTKLGRNLYAVGGSSEAAFFSGINVKKYVTGTFAVGGLLAAFGGIVLMSRLNSVAISNGQNYEFDGVIASIIGGISLAGGKGRIIGTMFGSIFLITLFNGFSQIGVDPFVQDVLKGCVLVIAITLDVLSNKKKA</sequence>
<evidence type="ECO:0000256" key="1">
    <source>
        <dbReference type="ARBA" id="ARBA00004651"/>
    </source>
</evidence>
<dbReference type="GO" id="GO:0005886">
    <property type="term" value="C:plasma membrane"/>
    <property type="evidence" value="ECO:0007669"/>
    <property type="project" value="UniProtKB-SubCell"/>
</dbReference>
<dbReference type="GO" id="GO:0022857">
    <property type="term" value="F:transmembrane transporter activity"/>
    <property type="evidence" value="ECO:0007669"/>
    <property type="project" value="InterPro"/>
</dbReference>
<dbReference type="CDD" id="cd06579">
    <property type="entry name" value="TM_PBP1_transp_AraH_like"/>
    <property type="match status" value="1"/>
</dbReference>
<keyword evidence="8" id="KW-1185">Reference proteome</keyword>
<dbReference type="Pfam" id="PF02653">
    <property type="entry name" value="BPD_transp_2"/>
    <property type="match status" value="1"/>
</dbReference>
<keyword evidence="2" id="KW-1003">Cell membrane</keyword>
<feature type="transmembrane region" description="Helical" evidence="6">
    <location>
        <begin position="195"/>
        <end position="214"/>
    </location>
</feature>
<keyword evidence="5 6" id="KW-0472">Membrane</keyword>
<feature type="transmembrane region" description="Helical" evidence="6">
    <location>
        <begin position="103"/>
        <end position="123"/>
    </location>
</feature>
<protein>
    <submittedName>
        <fullName evidence="7">ABC transporter permease</fullName>
    </submittedName>
</protein>
<evidence type="ECO:0000256" key="2">
    <source>
        <dbReference type="ARBA" id="ARBA00022475"/>
    </source>
</evidence>
<dbReference type="AlphaFoldDB" id="A0A7G9G9R2"/>
<keyword evidence="4 6" id="KW-1133">Transmembrane helix</keyword>
<accession>A0A7G9G9R2</accession>
<organism evidence="7 8">
    <name type="scientific">Wansuia hejianensis</name>
    <dbReference type="NCBI Taxonomy" id="2763667"/>
    <lineage>
        <taxon>Bacteria</taxon>
        <taxon>Bacillati</taxon>
        <taxon>Bacillota</taxon>
        <taxon>Clostridia</taxon>
        <taxon>Lachnospirales</taxon>
        <taxon>Lachnospiraceae</taxon>
        <taxon>Wansuia</taxon>
    </lineage>
</organism>
<dbReference type="InterPro" id="IPR001851">
    <property type="entry name" value="ABC_transp_permease"/>
</dbReference>
<dbReference type="EMBL" id="CP060635">
    <property type="protein sequence ID" value="QNM07544.1"/>
    <property type="molecule type" value="Genomic_DNA"/>
</dbReference>
<evidence type="ECO:0000256" key="5">
    <source>
        <dbReference type="ARBA" id="ARBA00023136"/>
    </source>
</evidence>
<reference evidence="7 8" key="1">
    <citation type="submission" date="2020-08" db="EMBL/GenBank/DDBJ databases">
        <authorList>
            <person name="Liu C."/>
            <person name="Sun Q."/>
        </authorList>
    </citation>
    <scope>NUCLEOTIDE SEQUENCE [LARGE SCALE GENOMIC DNA]</scope>
    <source>
        <strain evidence="7 8">NSJ-29</strain>
    </source>
</reference>
<evidence type="ECO:0000313" key="8">
    <source>
        <dbReference type="Proteomes" id="UP000515860"/>
    </source>
</evidence>
<feature type="transmembrane region" description="Helical" evidence="6">
    <location>
        <begin position="143"/>
        <end position="161"/>
    </location>
</feature>
<dbReference type="KEGG" id="whj:H9Q79_11470"/>
<dbReference type="PANTHER" id="PTHR32196">
    <property type="entry name" value="ABC TRANSPORTER PERMEASE PROTEIN YPHD-RELATED-RELATED"/>
    <property type="match status" value="1"/>
</dbReference>
<keyword evidence="3 6" id="KW-0812">Transmembrane</keyword>
<dbReference type="RefSeq" id="WP_249328332.1">
    <property type="nucleotide sequence ID" value="NZ_CP060635.1"/>
</dbReference>
<proteinExistence type="predicted"/>
<evidence type="ECO:0000256" key="6">
    <source>
        <dbReference type="SAM" id="Phobius"/>
    </source>
</evidence>
<comment type="subcellular location">
    <subcellularLocation>
        <location evidence="1">Cell membrane</location>
        <topology evidence="1">Multi-pass membrane protein</topology>
    </subcellularLocation>
</comment>
<gene>
    <name evidence="7" type="ORF">H9Q79_11470</name>
</gene>
<evidence type="ECO:0000256" key="3">
    <source>
        <dbReference type="ARBA" id="ARBA00022692"/>
    </source>
</evidence>
<feature type="transmembrane region" description="Helical" evidence="6">
    <location>
        <begin position="250"/>
        <end position="267"/>
    </location>
</feature>
<feature type="transmembrane region" description="Helical" evidence="6">
    <location>
        <begin position="77"/>
        <end position="96"/>
    </location>
</feature>
<evidence type="ECO:0000313" key="7">
    <source>
        <dbReference type="EMBL" id="QNM07544.1"/>
    </source>
</evidence>